<protein>
    <recommendedName>
        <fullName evidence="2">Acyltransferase 3 domain-containing protein</fullName>
    </recommendedName>
</protein>
<dbReference type="Pfam" id="PF01757">
    <property type="entry name" value="Acyl_transf_3"/>
    <property type="match status" value="1"/>
</dbReference>
<feature type="transmembrane region" description="Helical" evidence="1">
    <location>
        <begin position="342"/>
        <end position="359"/>
    </location>
</feature>
<reference evidence="3" key="1">
    <citation type="submission" date="2020-11" db="EMBL/GenBank/DDBJ databases">
        <authorList>
            <person name="Tran Van P."/>
        </authorList>
    </citation>
    <scope>NUCLEOTIDE SEQUENCE</scope>
</reference>
<dbReference type="EMBL" id="OE003167">
    <property type="protein sequence ID" value="CAD7459822.1"/>
    <property type="molecule type" value="Genomic_DNA"/>
</dbReference>
<feature type="transmembrane region" description="Helical" evidence="1">
    <location>
        <begin position="71"/>
        <end position="89"/>
    </location>
</feature>
<evidence type="ECO:0000313" key="3">
    <source>
        <dbReference type="EMBL" id="CAD7459822.1"/>
    </source>
</evidence>
<feature type="transmembrane region" description="Helical" evidence="1">
    <location>
        <begin position="110"/>
        <end position="128"/>
    </location>
</feature>
<gene>
    <name evidence="3" type="ORF">TTEB3V08_LOCUS7769</name>
</gene>
<accession>A0A7R9IJY9</accession>
<keyword evidence="1" id="KW-0812">Transmembrane</keyword>
<sequence length="549" mass="63322">MAFSIKKTLPELLSVKRGDGNIQCLHGIRTVCTVALYVTHKYMAILLIPYSNRIYLAQISHQPLSMMLRAFINYVHSFLLLSGVLTAYNTCQEIKKNGYIDWKRRYLARFIRLTPALMSLVVFYAYIWEHLGNGPMWNKVVKRNADLCKVSMWRNMLYFQNFYPFEEMCATHTHQLALDMQLSLVAPLLVYLLFLSQGWGILMLATLQVISVALRYYVSVQNKLSPLLYNGITLSANSKRGSGEKYPHFGFFGTAAKVFKFIQSLPTSVGDKFHPLYPGEVRLARSQHKAFYIVQVQRLSQLFRTANMTYDFPSHQVTPYMFGVGLGYLLHKTDRKIYIPKYLVYGGWLSATYLIYLSFFSMSEVVSSEYQYDAVKMSLYYALSPVALSLALCWVILACATRNGGRGEQPLLFPHFLWAWFFFILDEQTTYLGSVRFLCKPCGVVEVHVLDEAIQQGPEGWLKYILCWRGLTIFSKISYSVYLTQFLGFFYNVGTTRTSQEFTAFTSVVNLLEFIFVLLISTITTLLFDLPMQEVKNFLMKSRYDVLIF</sequence>
<name>A0A7R9IJY9_9NEOP</name>
<feature type="transmembrane region" description="Helical" evidence="1">
    <location>
        <begin position="379"/>
        <end position="400"/>
    </location>
</feature>
<dbReference type="AlphaFoldDB" id="A0A7R9IJY9"/>
<dbReference type="InterPro" id="IPR052728">
    <property type="entry name" value="O2_lipid_transport_reg"/>
</dbReference>
<proteinExistence type="predicted"/>
<feature type="transmembrane region" description="Helical" evidence="1">
    <location>
        <begin position="511"/>
        <end position="530"/>
    </location>
</feature>
<dbReference type="PANTHER" id="PTHR11161">
    <property type="entry name" value="O-ACYLTRANSFERASE"/>
    <property type="match status" value="1"/>
</dbReference>
<organism evidence="3">
    <name type="scientific">Timema tahoe</name>
    <dbReference type="NCBI Taxonomy" id="61484"/>
    <lineage>
        <taxon>Eukaryota</taxon>
        <taxon>Metazoa</taxon>
        <taxon>Ecdysozoa</taxon>
        <taxon>Arthropoda</taxon>
        <taxon>Hexapoda</taxon>
        <taxon>Insecta</taxon>
        <taxon>Pterygota</taxon>
        <taxon>Neoptera</taxon>
        <taxon>Polyneoptera</taxon>
        <taxon>Phasmatodea</taxon>
        <taxon>Timematodea</taxon>
        <taxon>Timematoidea</taxon>
        <taxon>Timematidae</taxon>
        <taxon>Timema</taxon>
    </lineage>
</organism>
<dbReference type="InterPro" id="IPR002656">
    <property type="entry name" value="Acyl_transf_3_dom"/>
</dbReference>
<dbReference type="GO" id="GO:0016747">
    <property type="term" value="F:acyltransferase activity, transferring groups other than amino-acyl groups"/>
    <property type="evidence" value="ECO:0007669"/>
    <property type="project" value="InterPro"/>
</dbReference>
<keyword evidence="1" id="KW-0472">Membrane</keyword>
<feature type="transmembrane region" description="Helical" evidence="1">
    <location>
        <begin position="188"/>
        <end position="214"/>
    </location>
</feature>
<dbReference type="PANTHER" id="PTHR11161:SF4">
    <property type="entry name" value="DROP DEAD"/>
    <property type="match status" value="1"/>
</dbReference>
<evidence type="ECO:0000256" key="1">
    <source>
        <dbReference type="SAM" id="Phobius"/>
    </source>
</evidence>
<keyword evidence="1" id="KW-1133">Transmembrane helix</keyword>
<feature type="transmembrane region" description="Helical" evidence="1">
    <location>
        <begin position="473"/>
        <end position="491"/>
    </location>
</feature>
<feature type="domain" description="Acyltransferase 3" evidence="2">
    <location>
        <begin position="24"/>
        <end position="251"/>
    </location>
</feature>
<evidence type="ECO:0000259" key="2">
    <source>
        <dbReference type="Pfam" id="PF01757"/>
    </source>
</evidence>